<reference evidence="6" key="1">
    <citation type="submission" date="2023-05" db="EMBL/GenBank/DDBJ databases">
        <authorList>
            <person name="Stuckert A."/>
        </authorList>
    </citation>
    <scope>NUCLEOTIDE SEQUENCE</scope>
</reference>
<protein>
    <recommendedName>
        <fullName evidence="8">Collagen alpha-1(XII) chain</fullName>
    </recommendedName>
</protein>
<feature type="domain" description="VWFA" evidence="4">
    <location>
        <begin position="268"/>
        <end position="440"/>
    </location>
</feature>
<dbReference type="Proteomes" id="UP001162483">
    <property type="component" value="Unassembled WGS sequence"/>
</dbReference>
<feature type="domain" description="Fibronectin type-III" evidence="5">
    <location>
        <begin position="67"/>
        <end position="156"/>
    </location>
</feature>
<evidence type="ECO:0008006" key="8">
    <source>
        <dbReference type="Google" id="ProtNLM"/>
    </source>
</evidence>
<evidence type="ECO:0000313" key="6">
    <source>
        <dbReference type="EMBL" id="CAI9576368.1"/>
    </source>
</evidence>
<dbReference type="Pfam" id="PF00041">
    <property type="entry name" value="fn3"/>
    <property type="match status" value="4"/>
</dbReference>
<dbReference type="PROSITE" id="PS50234">
    <property type="entry name" value="VWFA"/>
    <property type="match status" value="1"/>
</dbReference>
<comment type="caution">
    <text evidence="6">The sequence shown here is derived from an EMBL/GenBank/DDBJ whole genome shotgun (WGS) entry which is preliminary data.</text>
</comment>
<evidence type="ECO:0000256" key="3">
    <source>
        <dbReference type="SAM" id="MobiDB-lite"/>
    </source>
</evidence>
<dbReference type="InterPro" id="IPR036116">
    <property type="entry name" value="FN3_sf"/>
</dbReference>
<evidence type="ECO:0000259" key="5">
    <source>
        <dbReference type="PROSITE" id="PS50853"/>
    </source>
</evidence>
<evidence type="ECO:0000256" key="2">
    <source>
        <dbReference type="ARBA" id="ARBA00022530"/>
    </source>
</evidence>
<keyword evidence="2" id="KW-0964">Secreted</keyword>
<dbReference type="PANTHER" id="PTHR24020">
    <property type="entry name" value="COLLAGEN ALPHA"/>
    <property type="match status" value="1"/>
</dbReference>
<dbReference type="CDD" id="cd00063">
    <property type="entry name" value="FN3"/>
    <property type="match status" value="4"/>
</dbReference>
<keyword evidence="7" id="KW-1185">Reference proteome</keyword>
<dbReference type="CDD" id="cd01482">
    <property type="entry name" value="vWA_collagen_alphaI-XII-like"/>
    <property type="match status" value="1"/>
</dbReference>
<dbReference type="PRINTS" id="PR00453">
    <property type="entry name" value="VWFADOMAIN"/>
</dbReference>
<dbReference type="Gene3D" id="2.60.40.10">
    <property type="entry name" value="Immunoglobulins"/>
    <property type="match status" value="4"/>
</dbReference>
<dbReference type="Pfam" id="PF00092">
    <property type="entry name" value="VWA"/>
    <property type="match status" value="1"/>
</dbReference>
<feature type="domain" description="Fibronectin type-III" evidence="5">
    <location>
        <begin position="456"/>
        <end position="544"/>
    </location>
</feature>
<dbReference type="SMART" id="SM00327">
    <property type="entry name" value="VWA"/>
    <property type="match status" value="1"/>
</dbReference>
<evidence type="ECO:0000313" key="7">
    <source>
        <dbReference type="Proteomes" id="UP001162483"/>
    </source>
</evidence>
<sequence>MVRGYRIAWKSLFDDESGEKTVPGDVTNTVLEYLKPETKYKISVFANYKSGEGAPLEGEATTEVSPNAKTLTVSDETETTMKVTWQPAPGNVVNYRVIYRPKAGGRQIVAKLPGSATTTVLRRLQPLTTYDITVVPVYKSGDGKARQGEGTTASPYKSPRNLKTSDPTMSTFRVTWEPAPGEVKGYKITFYPVGDERQLGEMMVGPYDNTVVLEELRAATSYKVNVFGVFDQGQSAPLVGEEMTTRSDAPDVPVDTAGLECKTNAAADIVLLVDGSWSIGRPNFRTVRTFISRLVEVFEIGPERVQIALAQYSGDPRTEWQLNAHPTKSSLLDAVARLPYKGGNTLTGLALNFILQNNFKPEVGMRPKSRKIGVLITDGKSQDDIVIPSKSIRDQGIELYAIGIKNADENELKEIATDPDDVYVFNVQDFNLLTNIVDPLTNNLCNSVKGGGDLEAPSDLRTSEPTPRSFRVSWVPPSHSVDRFRVEYYPVSGGRPQEVIVSRNDRTTVLVDLKPETEYVVKVYSVVEGESSEPLVGQETTCMFFFLLVDLIIY</sequence>
<evidence type="ECO:0000259" key="4">
    <source>
        <dbReference type="PROSITE" id="PS50234"/>
    </source>
</evidence>
<gene>
    <name evidence="6" type="ORF">SPARVUS_LOCUS8434493</name>
</gene>
<dbReference type="Gene3D" id="3.40.50.410">
    <property type="entry name" value="von Willebrand factor, type A domain"/>
    <property type="match status" value="1"/>
</dbReference>
<dbReference type="PROSITE" id="PS50853">
    <property type="entry name" value="FN3"/>
    <property type="match status" value="4"/>
</dbReference>
<name>A0ABN9DV26_9NEOB</name>
<dbReference type="SUPFAM" id="SSF49265">
    <property type="entry name" value="Fibronectin type III"/>
    <property type="match status" value="4"/>
</dbReference>
<dbReference type="InterPro" id="IPR013783">
    <property type="entry name" value="Ig-like_fold"/>
</dbReference>
<organism evidence="6 7">
    <name type="scientific">Staurois parvus</name>
    <dbReference type="NCBI Taxonomy" id="386267"/>
    <lineage>
        <taxon>Eukaryota</taxon>
        <taxon>Metazoa</taxon>
        <taxon>Chordata</taxon>
        <taxon>Craniata</taxon>
        <taxon>Vertebrata</taxon>
        <taxon>Euteleostomi</taxon>
        <taxon>Amphibia</taxon>
        <taxon>Batrachia</taxon>
        <taxon>Anura</taxon>
        <taxon>Neobatrachia</taxon>
        <taxon>Ranoidea</taxon>
        <taxon>Ranidae</taxon>
        <taxon>Staurois</taxon>
    </lineage>
</organism>
<dbReference type="SMART" id="SM00060">
    <property type="entry name" value="FN3"/>
    <property type="match status" value="3"/>
</dbReference>
<dbReference type="PANTHER" id="PTHR24020:SF17">
    <property type="entry name" value="COLLAGEN ALPHA-1(XII) CHAIN"/>
    <property type="match status" value="1"/>
</dbReference>
<feature type="compositionally biased region" description="Polar residues" evidence="3">
    <location>
        <begin position="149"/>
        <end position="165"/>
    </location>
</feature>
<dbReference type="InterPro" id="IPR002035">
    <property type="entry name" value="VWF_A"/>
</dbReference>
<keyword evidence="2" id="KW-0272">Extracellular matrix</keyword>
<evidence type="ECO:0000256" key="1">
    <source>
        <dbReference type="ARBA" id="ARBA00004498"/>
    </source>
</evidence>
<feature type="domain" description="Fibronectin type-III" evidence="5">
    <location>
        <begin position="1"/>
        <end position="66"/>
    </location>
</feature>
<feature type="domain" description="Fibronectin type-III" evidence="5">
    <location>
        <begin position="158"/>
        <end position="248"/>
    </location>
</feature>
<dbReference type="EMBL" id="CATNWA010014825">
    <property type="protein sequence ID" value="CAI9576368.1"/>
    <property type="molecule type" value="Genomic_DNA"/>
</dbReference>
<dbReference type="InterPro" id="IPR050525">
    <property type="entry name" value="ECM_Assembly_Org"/>
</dbReference>
<dbReference type="InterPro" id="IPR003961">
    <property type="entry name" value="FN3_dom"/>
</dbReference>
<feature type="region of interest" description="Disordered" evidence="3">
    <location>
        <begin position="142"/>
        <end position="165"/>
    </location>
</feature>
<accession>A0ABN9DV26</accession>
<proteinExistence type="predicted"/>
<dbReference type="SUPFAM" id="SSF53300">
    <property type="entry name" value="vWA-like"/>
    <property type="match status" value="1"/>
</dbReference>
<comment type="subcellular location">
    <subcellularLocation>
        <location evidence="1">Secreted</location>
        <location evidence="1">Extracellular space</location>
        <location evidence="1">Extracellular matrix</location>
    </subcellularLocation>
</comment>
<dbReference type="InterPro" id="IPR036465">
    <property type="entry name" value="vWFA_dom_sf"/>
</dbReference>